<geneLocation type="plasmid" evidence="4">
    <name>plasmid1</name>
</geneLocation>
<dbReference type="NCBIfam" id="TIGR01901">
    <property type="entry name" value="adhes_NPXG"/>
    <property type="match status" value="1"/>
</dbReference>
<feature type="region of interest" description="Disordered" evidence="1">
    <location>
        <begin position="804"/>
        <end position="826"/>
    </location>
</feature>
<feature type="signal peptide" evidence="2">
    <location>
        <begin position="1"/>
        <end position="20"/>
    </location>
</feature>
<evidence type="ECO:0000313" key="5">
    <source>
        <dbReference type="Proteomes" id="UP000217895"/>
    </source>
</evidence>
<name>A0A1Z4JR83_LEPBY</name>
<keyword evidence="2" id="KW-0732">Signal</keyword>
<dbReference type="EMBL" id="AP018204">
    <property type="protein sequence ID" value="BAY59220.1"/>
    <property type="molecule type" value="Genomic_DNA"/>
</dbReference>
<dbReference type="Proteomes" id="UP000217895">
    <property type="component" value="Plasmid Plasmid1 dna"/>
</dbReference>
<reference evidence="4 5" key="1">
    <citation type="submission" date="2017-06" db="EMBL/GenBank/DDBJ databases">
        <title>Genome sequencing of cyanobaciteial culture collection at National Institute for Environmental Studies (NIES).</title>
        <authorList>
            <person name="Hirose Y."/>
            <person name="Shimura Y."/>
            <person name="Fujisawa T."/>
            <person name="Nakamura Y."/>
            <person name="Kawachi M."/>
        </authorList>
    </citation>
    <scope>NUCLEOTIDE SEQUENCE [LARGE SCALE GENOMIC DNA]</scope>
    <source>
        <strain evidence="4 5">NIES-2135</strain>
        <plasmid evidence="5">Plasmid Plasmid1 dna</plasmid>
    </source>
</reference>
<organism evidence="4 5">
    <name type="scientific">Leptolyngbya boryana NIES-2135</name>
    <dbReference type="NCBI Taxonomy" id="1973484"/>
    <lineage>
        <taxon>Bacteria</taxon>
        <taxon>Bacillati</taxon>
        <taxon>Cyanobacteriota</taxon>
        <taxon>Cyanophyceae</taxon>
        <taxon>Leptolyngbyales</taxon>
        <taxon>Leptolyngbyaceae</taxon>
        <taxon>Leptolyngbya group</taxon>
        <taxon>Leptolyngbya</taxon>
    </lineage>
</organism>
<keyword evidence="5" id="KW-1185">Reference proteome</keyword>
<feature type="domain" description="Filamentous haemagglutinin FhaB/tRNA nuclease CdiA-like TPS" evidence="3">
    <location>
        <begin position="36"/>
        <end position="142"/>
    </location>
</feature>
<proteinExistence type="predicted"/>
<protein>
    <submittedName>
        <fullName evidence="4">Filamentous hemagglutinin-like protein</fullName>
    </submittedName>
</protein>
<feature type="chain" id="PRO_5011110696" evidence="2">
    <location>
        <begin position="21"/>
        <end position="826"/>
    </location>
</feature>
<accession>A0A1Z4JR83</accession>
<feature type="compositionally biased region" description="Polar residues" evidence="1">
    <location>
        <begin position="810"/>
        <end position="826"/>
    </location>
</feature>
<dbReference type="SUPFAM" id="SSF51126">
    <property type="entry name" value="Pectin lyase-like"/>
    <property type="match status" value="2"/>
</dbReference>
<dbReference type="InterPro" id="IPR012334">
    <property type="entry name" value="Pectin_lyas_fold"/>
</dbReference>
<dbReference type="InterPro" id="IPR011050">
    <property type="entry name" value="Pectin_lyase_fold/virulence"/>
</dbReference>
<evidence type="ECO:0000259" key="3">
    <source>
        <dbReference type="SMART" id="SM00912"/>
    </source>
</evidence>
<dbReference type="Gene3D" id="2.160.20.10">
    <property type="entry name" value="Single-stranded right-handed beta-helix, Pectin lyase-like"/>
    <property type="match status" value="2"/>
</dbReference>
<sequence>MIRPLLVSLLLLSTPLVTLAQVIPDSTLGTNSSQQTSGLVINGVPSGRIDGGLTHGTSLFHSFREFNVGTGRGVYFASPTGIGTIFTRVTGANPSTINGTLGVLGQANLIFINPNGIQFGSEARLDLRGSFLASTAKSIQFPNGEFSATNPQTPPLLTVAAPIGLIFDGATKPISVQGGGYAFNIEDPQSQSAGQNAPGLHVDPGRSLTLIGGPVNLTGGVLIAPSGRIEVGAIDRGVVTVRPDVQGWNFDYTGVAQFAPVDLTKLSLIDATGPLAGKINIQAQSLSLSDGSFVTLLNQGAGAGGIIQATVQDRLDITGTTDALIERPISFDNYYRAGFATNTLFGTGADISIRTKLLSMNQGAGVRTATSASGSAGTIRVDATDQIDIKRSSLRGPLISPSSIQSATFGAGRAGNITISTPELNLSEGGAVFNVNSSNSSGNTGDIVINTQRTRIEGVASPFTASVISTGSIGTGNAGNILLNTDRLDVLNGGQLTSIASGAGDSGDISIRASEIILRGRNSILTTPSAVGTSIVLLEPTVRPIFNVSGTPIGRGGTLRIQSEKISVSDSAQLRVINEGIGDGGNLQVQTNRLALTNGGSITAATQTGQGGNILLSIGKALNLSNSEISASSRTSGQGGNISIESGVFSALRQSSISANAADGRGGKIAINSKGVFIAPDSRITATSALGRTFDGTVQINTIESGVNRTAIRQPAAPPAVGVQAICPAQSDPNMSQFINNGTGGIPLSSSTPLTDSAGWMPRNITLANPTVRSLTTRTKLPIVEFRSWRFSPDKKTVELIASPGAADVAQSNTSPCQLSSTSAKP</sequence>
<keyword evidence="4" id="KW-0614">Plasmid</keyword>
<evidence type="ECO:0000313" key="4">
    <source>
        <dbReference type="EMBL" id="BAY59220.1"/>
    </source>
</evidence>
<dbReference type="SMART" id="SM00912">
    <property type="entry name" value="Haemagg_act"/>
    <property type="match status" value="1"/>
</dbReference>
<evidence type="ECO:0000256" key="1">
    <source>
        <dbReference type="SAM" id="MobiDB-lite"/>
    </source>
</evidence>
<evidence type="ECO:0000256" key="2">
    <source>
        <dbReference type="SAM" id="SignalP"/>
    </source>
</evidence>
<gene>
    <name evidence="4" type="ORF">NIES2135_60970</name>
</gene>
<dbReference type="Pfam" id="PF05860">
    <property type="entry name" value="TPS"/>
    <property type="match status" value="1"/>
</dbReference>
<dbReference type="AlphaFoldDB" id="A0A1Z4JR83"/>
<dbReference type="InterPro" id="IPR008638">
    <property type="entry name" value="FhaB/CdiA-like_TPS"/>
</dbReference>